<keyword evidence="2" id="KW-1185">Reference proteome</keyword>
<dbReference type="InterPro" id="IPR009833">
    <property type="entry name" value="DUF1398"/>
</dbReference>
<organism evidence="1 2">
    <name type="scientific">Enterococcus entomosocium</name>
    <dbReference type="NCBI Taxonomy" id="3034352"/>
    <lineage>
        <taxon>Bacteria</taxon>
        <taxon>Bacillati</taxon>
        <taxon>Bacillota</taxon>
        <taxon>Bacilli</taxon>
        <taxon>Lactobacillales</taxon>
        <taxon>Enterococcaceae</taxon>
        <taxon>Enterococcus</taxon>
    </lineage>
</organism>
<evidence type="ECO:0000313" key="1">
    <source>
        <dbReference type="EMBL" id="MEW3466617.1"/>
    </source>
</evidence>
<accession>A0ABV3MDU7</accession>
<name>A0ABV3MDU7_9ENTE</name>
<dbReference type="Proteomes" id="UP001554047">
    <property type="component" value="Unassembled WGS sequence"/>
</dbReference>
<proteinExistence type="predicted"/>
<evidence type="ECO:0000313" key="2">
    <source>
        <dbReference type="Proteomes" id="UP001554047"/>
    </source>
</evidence>
<reference evidence="1 2" key="1">
    <citation type="submission" date="2024-05" db="EMBL/GenBank/DDBJ databases">
        <title>Human gut microbiome strain richness.</title>
        <authorList>
            <person name="Chen-Liaw A."/>
        </authorList>
    </citation>
    <scope>NUCLEOTIDE SEQUENCE [LARGE SCALE GENOMIC DNA]</scope>
    <source>
        <strain evidence="1 2">J1100102st1_G3_J1100102_180507</strain>
    </source>
</reference>
<protein>
    <submittedName>
        <fullName evidence="1">DUF1398 family protein</fullName>
    </submittedName>
</protein>
<sequence length="138" mass="15953">MRLHDRLKNAMSRSLRVQPQIGSFPYLAECLRLEGFSKNTWYLPSGDSFYFSKEDSLVIPGKSLIEQVSSCPSFSKEKLIKALRADQVGQTTFEEFLMETWKSGIVKYEVNFIEREVIYFGANGEEYKEAYPEVTINE</sequence>
<dbReference type="InterPro" id="IPR036696">
    <property type="entry name" value="YdfO-like_sf"/>
</dbReference>
<comment type="caution">
    <text evidence="1">The sequence shown here is derived from an EMBL/GenBank/DDBJ whole genome shotgun (WGS) entry which is preliminary data.</text>
</comment>
<dbReference type="Gene3D" id="3.30.1810.10">
    <property type="entry name" value="YdfO-like"/>
    <property type="match status" value="1"/>
</dbReference>
<dbReference type="SUPFAM" id="SSF160419">
    <property type="entry name" value="YdfO-like"/>
    <property type="match status" value="1"/>
</dbReference>
<dbReference type="Pfam" id="PF07166">
    <property type="entry name" value="DUF1398"/>
    <property type="match status" value="1"/>
</dbReference>
<dbReference type="RefSeq" id="WP_196044688.1">
    <property type="nucleotide sequence ID" value="NZ_JBDKDV010000015.1"/>
</dbReference>
<dbReference type="EMBL" id="JBFDTB010000017">
    <property type="protein sequence ID" value="MEW3466617.1"/>
    <property type="molecule type" value="Genomic_DNA"/>
</dbReference>
<gene>
    <name evidence="1" type="ORF">AB1I55_10990</name>
</gene>